<dbReference type="OrthoDB" id="6278021at2759"/>
<dbReference type="AlphaFoldDB" id="A0A8E0RTE1"/>
<feature type="region of interest" description="Disordered" evidence="1">
    <location>
        <begin position="73"/>
        <end position="109"/>
    </location>
</feature>
<evidence type="ECO:0000256" key="1">
    <source>
        <dbReference type="SAM" id="MobiDB-lite"/>
    </source>
</evidence>
<feature type="region of interest" description="Disordered" evidence="1">
    <location>
        <begin position="219"/>
        <end position="244"/>
    </location>
</feature>
<feature type="region of interest" description="Disordered" evidence="1">
    <location>
        <begin position="1"/>
        <end position="51"/>
    </location>
</feature>
<sequence length="315" mass="35978">MSFQSNFSSVKEKMDRAVVSPKGKRRPQLLKNSYRGEAEEENSGYGPAFGSTTYNASFGPPLPKAYELLRTNLGKKEETGNTRNTKPENTITGRPDNPHLPGEPGWKTDRLTGTTEYNEKYKPFCVPDGTESFPRWTKPPRFSYTGSFAKEGRVLPDYVPVHSENTYGRPENFSEERMEELRKKNPTEYQNRIYQFKEPTVSKGFYQGLQREPPSLAERVGRRKTGPPTRSGFTFNQKGHVDEPDTPCDRFVTHYMTRFYHPPPGSDVHDREGHVHFNTQPSKLSALSNEVECKHIEPQMPATDILPTLPPYQAR</sequence>
<dbReference type="Pfam" id="PF15691">
    <property type="entry name" value="PPP1R32"/>
    <property type="match status" value="1"/>
</dbReference>
<proteinExistence type="predicted"/>
<reference evidence="2" key="1">
    <citation type="submission" date="2019-05" db="EMBL/GenBank/DDBJ databases">
        <title>Annotation for the trematode Fasciolopsis buski.</title>
        <authorList>
            <person name="Choi Y.-J."/>
        </authorList>
    </citation>
    <scope>NUCLEOTIDE SEQUENCE</scope>
    <source>
        <strain evidence="2">HT</strain>
        <tissue evidence="2">Whole worm</tissue>
    </source>
</reference>
<dbReference type="Proteomes" id="UP000728185">
    <property type="component" value="Unassembled WGS sequence"/>
</dbReference>
<feature type="compositionally biased region" description="Polar residues" evidence="1">
    <location>
        <begin position="81"/>
        <end position="92"/>
    </location>
</feature>
<evidence type="ECO:0008006" key="4">
    <source>
        <dbReference type="Google" id="ProtNLM"/>
    </source>
</evidence>
<organism evidence="2 3">
    <name type="scientific">Fasciolopsis buskii</name>
    <dbReference type="NCBI Taxonomy" id="27845"/>
    <lineage>
        <taxon>Eukaryota</taxon>
        <taxon>Metazoa</taxon>
        <taxon>Spiralia</taxon>
        <taxon>Lophotrochozoa</taxon>
        <taxon>Platyhelminthes</taxon>
        <taxon>Trematoda</taxon>
        <taxon>Digenea</taxon>
        <taxon>Plagiorchiida</taxon>
        <taxon>Echinostomata</taxon>
        <taxon>Echinostomatoidea</taxon>
        <taxon>Fasciolidae</taxon>
        <taxon>Fasciolopsis</taxon>
    </lineage>
</organism>
<keyword evidence="3" id="KW-1185">Reference proteome</keyword>
<gene>
    <name evidence="2" type="ORF">FBUS_05383</name>
</gene>
<dbReference type="PANTHER" id="PTHR34349:SF1">
    <property type="entry name" value="PROTEIN PHOSPHATASE 1 REGULATORY SUBUNIT 32"/>
    <property type="match status" value="1"/>
</dbReference>
<dbReference type="InterPro" id="IPR031410">
    <property type="entry name" value="SAXO4"/>
</dbReference>
<name>A0A8E0RTE1_9TREM</name>
<dbReference type="GO" id="GO:0019902">
    <property type="term" value="F:phosphatase binding"/>
    <property type="evidence" value="ECO:0007669"/>
    <property type="project" value="TreeGrafter"/>
</dbReference>
<dbReference type="PANTHER" id="PTHR34349">
    <property type="entry name" value="PROTEIN PHOSPHATASE 1 REGULATORY SUBUNIT 32"/>
    <property type="match status" value="1"/>
</dbReference>
<accession>A0A8E0RTE1</accession>
<evidence type="ECO:0000313" key="2">
    <source>
        <dbReference type="EMBL" id="KAA0190380.1"/>
    </source>
</evidence>
<evidence type="ECO:0000313" key="3">
    <source>
        <dbReference type="Proteomes" id="UP000728185"/>
    </source>
</evidence>
<dbReference type="EMBL" id="LUCM01007135">
    <property type="protein sequence ID" value="KAA0190380.1"/>
    <property type="molecule type" value="Genomic_DNA"/>
</dbReference>
<protein>
    <recommendedName>
        <fullName evidence="4">Protein phosphatase 1 regulatory subunit 32</fullName>
    </recommendedName>
</protein>
<comment type="caution">
    <text evidence="2">The sequence shown here is derived from an EMBL/GenBank/DDBJ whole genome shotgun (WGS) entry which is preliminary data.</text>
</comment>